<gene>
    <name evidence="1" type="ORF">AL544_020725</name>
</gene>
<organism evidence="1 2">
    <name type="scientific">Vibrio mimicus</name>
    <dbReference type="NCBI Taxonomy" id="674"/>
    <lineage>
        <taxon>Bacteria</taxon>
        <taxon>Pseudomonadati</taxon>
        <taxon>Pseudomonadota</taxon>
        <taxon>Gammaproteobacteria</taxon>
        <taxon>Vibrionales</taxon>
        <taxon>Vibrionaceae</taxon>
        <taxon>Vibrio</taxon>
    </lineage>
</organism>
<evidence type="ECO:0000313" key="2">
    <source>
        <dbReference type="Proteomes" id="UP000053748"/>
    </source>
</evidence>
<evidence type="ECO:0000313" key="1">
    <source>
        <dbReference type="EMBL" id="PNM58304.1"/>
    </source>
</evidence>
<comment type="caution">
    <text evidence="1">The sequence shown here is derived from an EMBL/GenBank/DDBJ whole genome shotgun (WGS) entry which is preliminary data.</text>
</comment>
<name>A0A2J9V3C9_VIBMI</name>
<keyword evidence="2" id="KW-1185">Reference proteome</keyword>
<protein>
    <submittedName>
        <fullName evidence="1">Uncharacterized protein</fullName>
    </submittedName>
</protein>
<dbReference type="RefSeq" id="WP_001098490.1">
    <property type="nucleotide sequence ID" value="NZ_CAWMSS010000001.1"/>
</dbReference>
<proteinExistence type="predicted"/>
<reference evidence="1" key="1">
    <citation type="submission" date="2017-12" db="EMBL/GenBank/DDBJ databases">
        <title>FDA dAtabase for Regulatory Grade micrObial Sequences (FDA-ARGOS): Supporting development and validation of Infectious Disease Dx tests.</title>
        <authorList>
            <person name="Hoffmann M."/>
            <person name="Allard M."/>
            <person name="Evans P."/>
            <person name="Brown E."/>
            <person name="Tallon L.J."/>
            <person name="Sadzewicz L."/>
            <person name="Sengamalay N."/>
            <person name="Ott S."/>
            <person name="Godinez A."/>
            <person name="Nagaraj S."/>
            <person name="Vavikolanu K."/>
            <person name="Aluvathingal J."/>
            <person name="Nadendla S."/>
            <person name="Hobson J."/>
            <person name="Sichtig H."/>
        </authorList>
    </citation>
    <scope>NUCLEOTIDE SEQUENCE [LARGE SCALE GENOMIC DNA]</scope>
    <source>
        <strain evidence="1">FDAARGOS_113</strain>
    </source>
</reference>
<dbReference type="EMBL" id="LOSJ02000002">
    <property type="protein sequence ID" value="PNM58304.1"/>
    <property type="molecule type" value="Genomic_DNA"/>
</dbReference>
<accession>A0A2J9V3C9</accession>
<dbReference type="OrthoDB" id="9963476at2"/>
<dbReference type="AlphaFoldDB" id="A0A2J9V3C9"/>
<sequence>MNTTPEQLITFQAHTAKLIQRITELNIKTPHSIEFNLRKSETGHREHVQLGIRWFMNGDFFADPQTPNSDLSFAHSWMTIEQLNKWFLDANIALDLLEVEIKAA</sequence>
<dbReference type="Proteomes" id="UP000053748">
    <property type="component" value="Unassembled WGS sequence"/>
</dbReference>